<accession>A0A9W6XRS0</accession>
<dbReference type="PANTHER" id="PTHR24173">
    <property type="entry name" value="ANKYRIN REPEAT CONTAINING"/>
    <property type="match status" value="1"/>
</dbReference>
<evidence type="ECO:0000313" key="7">
    <source>
        <dbReference type="Proteomes" id="UP001165121"/>
    </source>
</evidence>
<dbReference type="InterPro" id="IPR008266">
    <property type="entry name" value="Tyr_kinase_AS"/>
</dbReference>
<feature type="repeat" description="ANK" evidence="3">
    <location>
        <begin position="427"/>
        <end position="459"/>
    </location>
</feature>
<evidence type="ECO:0000256" key="3">
    <source>
        <dbReference type="PROSITE-ProRule" id="PRU00023"/>
    </source>
</evidence>
<dbReference type="PANTHER" id="PTHR24173:SF74">
    <property type="entry name" value="ANKYRIN REPEAT DOMAIN-CONTAINING PROTEIN 16"/>
    <property type="match status" value="1"/>
</dbReference>
<dbReference type="Pfam" id="PF12796">
    <property type="entry name" value="Ank_2"/>
    <property type="match status" value="4"/>
</dbReference>
<feature type="repeat" description="ANK" evidence="3">
    <location>
        <begin position="190"/>
        <end position="223"/>
    </location>
</feature>
<keyword evidence="7" id="KW-1185">Reference proteome</keyword>
<feature type="region of interest" description="Disordered" evidence="4">
    <location>
        <begin position="1380"/>
        <end position="1412"/>
    </location>
</feature>
<dbReference type="InterPro" id="IPR036770">
    <property type="entry name" value="Ankyrin_rpt-contain_sf"/>
</dbReference>
<feature type="domain" description="Protein kinase" evidence="5">
    <location>
        <begin position="968"/>
        <end position="1249"/>
    </location>
</feature>
<comment type="caution">
    <text evidence="6">The sequence shown here is derived from an EMBL/GenBank/DDBJ whole genome shotgun (WGS) entry which is preliminary data.</text>
</comment>
<reference evidence="6" key="1">
    <citation type="submission" date="2023-04" db="EMBL/GenBank/DDBJ databases">
        <title>Phytophthora fragariaefolia NBRC 109709.</title>
        <authorList>
            <person name="Ichikawa N."/>
            <person name="Sato H."/>
            <person name="Tonouchi N."/>
        </authorList>
    </citation>
    <scope>NUCLEOTIDE SEQUENCE</scope>
    <source>
        <strain evidence="6">NBRC 109709</strain>
    </source>
</reference>
<dbReference type="EMBL" id="BSXT01001644">
    <property type="protein sequence ID" value="GMF44088.1"/>
    <property type="molecule type" value="Genomic_DNA"/>
</dbReference>
<dbReference type="Gene3D" id="3.30.200.20">
    <property type="entry name" value="Phosphorylase Kinase, domain 1"/>
    <property type="match status" value="2"/>
</dbReference>
<dbReference type="Pfam" id="PF00023">
    <property type="entry name" value="Ank"/>
    <property type="match status" value="1"/>
</dbReference>
<dbReference type="Pfam" id="PF00069">
    <property type="entry name" value="Pkinase"/>
    <property type="match status" value="1"/>
</dbReference>
<dbReference type="Gene3D" id="1.10.510.10">
    <property type="entry name" value="Transferase(Phosphotransferase) domain 1"/>
    <property type="match status" value="2"/>
</dbReference>
<dbReference type="SUPFAM" id="SSF48403">
    <property type="entry name" value="Ankyrin repeat"/>
    <property type="match status" value="2"/>
</dbReference>
<dbReference type="InterPro" id="IPR001245">
    <property type="entry name" value="Ser-Thr/Tyr_kinase_cat_dom"/>
</dbReference>
<dbReference type="GO" id="GO:0004672">
    <property type="term" value="F:protein kinase activity"/>
    <property type="evidence" value="ECO:0007669"/>
    <property type="project" value="InterPro"/>
</dbReference>
<feature type="domain" description="Protein kinase" evidence="5">
    <location>
        <begin position="497"/>
        <end position="749"/>
    </location>
</feature>
<evidence type="ECO:0000256" key="4">
    <source>
        <dbReference type="SAM" id="MobiDB-lite"/>
    </source>
</evidence>
<dbReference type="Proteomes" id="UP001165121">
    <property type="component" value="Unassembled WGS sequence"/>
</dbReference>
<name>A0A9W6XRS0_9STRA</name>
<dbReference type="InterPro" id="IPR008271">
    <property type="entry name" value="Ser/Thr_kinase_AS"/>
</dbReference>
<keyword evidence="1" id="KW-0677">Repeat</keyword>
<dbReference type="SMART" id="SM00248">
    <property type="entry name" value="ANK"/>
    <property type="match status" value="13"/>
</dbReference>
<dbReference type="PROSITE" id="PS00108">
    <property type="entry name" value="PROTEIN_KINASE_ST"/>
    <property type="match status" value="1"/>
</dbReference>
<feature type="repeat" description="ANK" evidence="3">
    <location>
        <begin position="88"/>
        <end position="109"/>
    </location>
</feature>
<feature type="repeat" description="ANK" evidence="3">
    <location>
        <begin position="224"/>
        <end position="257"/>
    </location>
</feature>
<gene>
    <name evidence="6" type="ORF">Pfra01_001519700</name>
</gene>
<dbReference type="InterPro" id="IPR002110">
    <property type="entry name" value="Ankyrin_rpt"/>
</dbReference>
<dbReference type="GO" id="GO:0005524">
    <property type="term" value="F:ATP binding"/>
    <property type="evidence" value="ECO:0007669"/>
    <property type="project" value="InterPro"/>
</dbReference>
<dbReference type="SMART" id="SM00220">
    <property type="entry name" value="S_TKc"/>
    <property type="match status" value="2"/>
</dbReference>
<evidence type="ECO:0000259" key="5">
    <source>
        <dbReference type="PROSITE" id="PS50011"/>
    </source>
</evidence>
<dbReference type="InterPro" id="IPR000719">
    <property type="entry name" value="Prot_kinase_dom"/>
</dbReference>
<dbReference type="PROSITE" id="PS50011">
    <property type="entry name" value="PROTEIN_KINASE_DOM"/>
    <property type="match status" value="2"/>
</dbReference>
<dbReference type="Pfam" id="PF07714">
    <property type="entry name" value="PK_Tyr_Ser-Thr"/>
    <property type="match status" value="1"/>
</dbReference>
<sequence>MKACMGRNDDTNPVPEECSIDTKTSDTLIEAAVKHIDAIRYLVENCGIDVDSNAGLIAFKEAAAKGSIDVVRYLAGHPGVDVRGRTSDGNTALMVAAGQGRIDVVRYLVGECGADVNDATISGTTALTRATEEGHNDVVQYIVKECEVSVNVKDSNWNSLIMMAARRGHIDVIRFLAGECGADVHAANRSGITALMMAAEGKHVTVIQYLVAERGANVNTTDDSGATVLMQAAARGHDGLVQYLVEECGADVNAVDDDGVSILMTAAVKGHANIVRYLAGDCGADVNGKDKRGATVLVKATAAKAIDVNRYLAKDCGVDVDARDEAGATLLMKTVADGHLDVCRCLAMECDDDIDATNACGATALMQVAENGDADLVRFLVTECGANVNATGDSGTGLMQTAAKGDIGVVRCLTGECRADLNASDNIGSTALMKATMYSHIDIVRHLIECGAIINATNEGGYTALRIASEQNDQRKIASRLFVRAVAQIWYISPSEIELIKFVETSNVGGEYRAKWIDADVAIKLFLPGTSFHATFADEVHMWHQLRHPNVIKLYGVCDMNPLPLQFFVCEYTSSGSLHDYVKLTPRKQQNVWPFLLQAALGLEYLHERGIIHCDVRCSNILIGSDGLSKLINFGQGGFTRRFGINVDSLRWQAPEVLVGEMSSCSSDVYSLGMCLLEAVTREVPWKNWNIDDIRDVKTRWNPGANGTESWEPLRPHNASACKLVWSMCSRDPARRISISRIVQELVRLTKHNSQTEQDLLSCIEEYRCGEIKAMWENVQTRVEKNSSHTSHRDSNELKKLYDCLYKSNHPIAVLEQFHTLLRDFLQMIIVPGDQARVLQLSATCATKLSNTAFFRRLRSLWSAFGESAEEAHEREERWEKQRKKQIEIFISEASKVYLVVEELKSQDEKLQFLASLKMEIAHPSVEYTPGQLGILTKAYKDVAAKLDSNALSKLSPEWFIPWYELIIDSNCTLGRGGFGVCVFRAKWLDTEVVVKQLIGHGEEIGNSSSFLSYTSIIPLTAAEKTAKWSETLAIFQREVDIWFRLSHPHVIRLFGACHIGRPFFVCEYATKGTLISYLRNHPSEIWAKLHDAALGVQYLHARGVVHGDLKGNNIVIGSDKKAKVTDFGLSLNIDNCKDLRISGAAHYVAPECFINEGAQPTFASDIYSLGMCIVEALRIVEAGDKIKLCMPWGTLDNMVVKYHVRHGNLPSPPKNCSDSEWELVQQMCVFEPDNRLKISAVVDRLEKMAQNRVAKHADDPPAGPVNLCSIPEAILEAQALLNQLKCKNRDESVLSMYFSMWGQLQSVYHQTNNQVDSVGRTVLYSLVAEAQDITKSLESMTSGVVSLFEATLRCCALTRRLGKFTDGYLIPPDKKGGVFDGHSNGKRHFIGTGNTPTKKQRQIEANTTQQL</sequence>
<dbReference type="OrthoDB" id="111909at2759"/>
<dbReference type="PROSITE" id="PS00109">
    <property type="entry name" value="PROTEIN_KINASE_TYR"/>
    <property type="match status" value="1"/>
</dbReference>
<evidence type="ECO:0000256" key="2">
    <source>
        <dbReference type="ARBA" id="ARBA00023043"/>
    </source>
</evidence>
<keyword evidence="2 3" id="KW-0040">ANK repeat</keyword>
<dbReference type="Gene3D" id="1.25.40.20">
    <property type="entry name" value="Ankyrin repeat-containing domain"/>
    <property type="match status" value="5"/>
</dbReference>
<protein>
    <submittedName>
        <fullName evidence="6">Unnamed protein product</fullName>
    </submittedName>
</protein>
<evidence type="ECO:0000313" key="6">
    <source>
        <dbReference type="EMBL" id="GMF44088.1"/>
    </source>
</evidence>
<dbReference type="SUPFAM" id="SSF56112">
    <property type="entry name" value="Protein kinase-like (PK-like)"/>
    <property type="match status" value="2"/>
</dbReference>
<feature type="compositionally biased region" description="Polar residues" evidence="4">
    <location>
        <begin position="1393"/>
        <end position="1412"/>
    </location>
</feature>
<dbReference type="PROSITE" id="PS50297">
    <property type="entry name" value="ANK_REP_REGION"/>
    <property type="match status" value="3"/>
</dbReference>
<organism evidence="6 7">
    <name type="scientific">Phytophthora fragariaefolia</name>
    <dbReference type="NCBI Taxonomy" id="1490495"/>
    <lineage>
        <taxon>Eukaryota</taxon>
        <taxon>Sar</taxon>
        <taxon>Stramenopiles</taxon>
        <taxon>Oomycota</taxon>
        <taxon>Peronosporomycetes</taxon>
        <taxon>Peronosporales</taxon>
        <taxon>Peronosporaceae</taxon>
        <taxon>Phytophthora</taxon>
    </lineage>
</organism>
<proteinExistence type="predicted"/>
<evidence type="ECO:0000256" key="1">
    <source>
        <dbReference type="ARBA" id="ARBA00022737"/>
    </source>
</evidence>
<dbReference type="InterPro" id="IPR011009">
    <property type="entry name" value="Kinase-like_dom_sf"/>
</dbReference>
<dbReference type="PROSITE" id="PS50088">
    <property type="entry name" value="ANK_REPEAT"/>
    <property type="match status" value="4"/>
</dbReference>